<dbReference type="RefSeq" id="WP_135011967.1">
    <property type="nucleotide sequence ID" value="NZ_JADGLK010000012.1"/>
</dbReference>
<evidence type="ECO:0000256" key="1">
    <source>
        <dbReference type="SAM" id="MobiDB-lite"/>
    </source>
</evidence>
<protein>
    <recommendedName>
        <fullName evidence="4">Terminase small subunit</fullName>
    </recommendedName>
</protein>
<accession>A0A4Y9F728</accession>
<feature type="compositionally biased region" description="Basic and acidic residues" evidence="1">
    <location>
        <begin position="1"/>
        <end position="23"/>
    </location>
</feature>
<proteinExistence type="predicted"/>
<organism evidence="2 3">
    <name type="scientific">Rothia nasimurium</name>
    <dbReference type="NCBI Taxonomy" id="85336"/>
    <lineage>
        <taxon>Bacteria</taxon>
        <taxon>Bacillati</taxon>
        <taxon>Actinomycetota</taxon>
        <taxon>Actinomycetes</taxon>
        <taxon>Micrococcales</taxon>
        <taxon>Micrococcaceae</taxon>
        <taxon>Rothia</taxon>
    </lineage>
</organism>
<sequence length="138" mass="15942">MPAQRKRDSQRTRRNKEEVETKRGQALGIQEWPEPSVGWVPAVKRMYRSFEQSGIAAFFEQTDVELVWIACEGLQAWYDKGCSSANQFEFVMGQLKSLGGSEAERRRMRIELENLSGAQTQEETELAYIDNYRARKTS</sequence>
<evidence type="ECO:0008006" key="4">
    <source>
        <dbReference type="Google" id="ProtNLM"/>
    </source>
</evidence>
<gene>
    <name evidence="2" type="ORF">E4U03_04690</name>
</gene>
<dbReference type="Pfam" id="PF25673">
    <property type="entry name" value="Terminase_7"/>
    <property type="match status" value="1"/>
</dbReference>
<feature type="region of interest" description="Disordered" evidence="1">
    <location>
        <begin position="1"/>
        <end position="26"/>
    </location>
</feature>
<name>A0A4Y9F728_9MICC</name>
<dbReference type="InterPro" id="IPR057972">
    <property type="entry name" value="Terminase_7"/>
</dbReference>
<dbReference type="Proteomes" id="UP000297951">
    <property type="component" value="Unassembled WGS sequence"/>
</dbReference>
<reference evidence="2 3" key="1">
    <citation type="submission" date="2019-03" db="EMBL/GenBank/DDBJ databases">
        <title>Diversity of the mouse oral microbiome.</title>
        <authorList>
            <person name="Joseph S."/>
            <person name="Aduse-Opoku J."/>
            <person name="Curtis M."/>
            <person name="Wade W."/>
            <person name="Hashim A."/>
        </authorList>
    </citation>
    <scope>NUCLEOTIDE SEQUENCE [LARGE SCALE GENOMIC DNA]</scope>
    <source>
        <strain evidence="3">irhom_31</strain>
    </source>
</reference>
<dbReference type="EMBL" id="SPQC01000012">
    <property type="protein sequence ID" value="TFU22917.1"/>
    <property type="molecule type" value="Genomic_DNA"/>
</dbReference>
<evidence type="ECO:0000313" key="2">
    <source>
        <dbReference type="EMBL" id="TFU22917.1"/>
    </source>
</evidence>
<evidence type="ECO:0000313" key="3">
    <source>
        <dbReference type="Proteomes" id="UP000297951"/>
    </source>
</evidence>
<dbReference type="AlphaFoldDB" id="A0A4Y9F728"/>
<dbReference type="OrthoDB" id="5149304at2"/>
<comment type="caution">
    <text evidence="2">The sequence shown here is derived from an EMBL/GenBank/DDBJ whole genome shotgun (WGS) entry which is preliminary data.</text>
</comment>